<dbReference type="RefSeq" id="WP_123870969.1">
    <property type="nucleotide sequence ID" value="NZ_CP033932.1"/>
</dbReference>
<sequence>MEMNYLGKIRRLFQLPEEESSGFSETEIAAVEQSLNIKLPAVLREYYLIIGKNEKVNDSHNKLLGPDTIYFTEDRYLVFYEENQGVVQWGIKESDLSIGNPSVWGNYDTIQKSAWHQETEMLEDFFLSMAVYNGTLGGLLYNANSFSPVTPETVKLIPRDWSEVPEISWEKQKVYTDNYYSVISLSFNEMNECNAVFAGTSLEDRFEKILDLPDIDWSYISYEDMEEDDV</sequence>
<evidence type="ECO:0000313" key="2">
    <source>
        <dbReference type="EMBL" id="AZB26025.1"/>
    </source>
</evidence>
<dbReference type="InterPro" id="IPR018958">
    <property type="entry name" value="Knr4/Smi1-like_dom"/>
</dbReference>
<protein>
    <submittedName>
        <fullName evidence="2">SMI1/KNR4 family protein</fullName>
    </submittedName>
</protein>
<dbReference type="GeneID" id="99066356"/>
<organism evidence="2 3">
    <name type="scientific">Chryseobacterium bernardetii</name>
    <dbReference type="NCBI Taxonomy" id="1241978"/>
    <lineage>
        <taxon>Bacteria</taxon>
        <taxon>Pseudomonadati</taxon>
        <taxon>Bacteroidota</taxon>
        <taxon>Flavobacteriia</taxon>
        <taxon>Flavobacteriales</taxon>
        <taxon>Weeksellaceae</taxon>
        <taxon>Chryseobacterium group</taxon>
        <taxon>Chryseobacterium</taxon>
    </lineage>
</organism>
<dbReference type="AlphaFoldDB" id="A0A3G6T9P3"/>
<dbReference type="SMART" id="SM00860">
    <property type="entry name" value="SMI1_KNR4"/>
    <property type="match status" value="1"/>
</dbReference>
<feature type="domain" description="Knr4/Smi1-like" evidence="1">
    <location>
        <begin position="22"/>
        <end position="128"/>
    </location>
</feature>
<evidence type="ECO:0000313" key="3">
    <source>
        <dbReference type="Proteomes" id="UP000271193"/>
    </source>
</evidence>
<dbReference type="Pfam" id="PF09346">
    <property type="entry name" value="SMI1_KNR4"/>
    <property type="match status" value="1"/>
</dbReference>
<proteinExistence type="predicted"/>
<accession>A0A3G6T9P3</accession>
<name>A0A3G6T9P3_9FLAO</name>
<keyword evidence="3" id="KW-1185">Reference proteome</keyword>
<evidence type="ECO:0000259" key="1">
    <source>
        <dbReference type="SMART" id="SM00860"/>
    </source>
</evidence>
<dbReference type="KEGG" id="cben:EG339_16235"/>
<gene>
    <name evidence="2" type="ORF">EG339_16235</name>
</gene>
<dbReference type="EMBL" id="CP033932">
    <property type="protein sequence ID" value="AZB26025.1"/>
    <property type="molecule type" value="Genomic_DNA"/>
</dbReference>
<reference evidence="3" key="1">
    <citation type="submission" date="2018-11" db="EMBL/GenBank/DDBJ databases">
        <title>Proposal to divide the Flavobacteriaceae and reorganize its genera based on Amino Acid Identity values calculated from whole genome sequences.</title>
        <authorList>
            <person name="Nicholson A.C."/>
            <person name="Gulvik C.A."/>
            <person name="Whitney A.M."/>
            <person name="Humrighouse B.W."/>
            <person name="Bell M."/>
            <person name="Holmes B."/>
            <person name="Steigerwalt A.G."/>
            <person name="Villarma A."/>
            <person name="Sheth M."/>
            <person name="Batra D."/>
            <person name="Pryor J."/>
            <person name="Bernardet J.-F."/>
            <person name="Hugo C."/>
            <person name="Kampfer P."/>
            <person name="Newman J."/>
            <person name="McQuiston J.R."/>
        </authorList>
    </citation>
    <scope>NUCLEOTIDE SEQUENCE [LARGE SCALE GENOMIC DNA]</scope>
    <source>
        <strain evidence="3">G0229</strain>
    </source>
</reference>
<dbReference type="InterPro" id="IPR037883">
    <property type="entry name" value="Knr4/Smi1-like_sf"/>
</dbReference>
<dbReference type="Proteomes" id="UP000271193">
    <property type="component" value="Chromosome"/>
</dbReference>
<dbReference type="SUPFAM" id="SSF160631">
    <property type="entry name" value="SMI1/KNR4-like"/>
    <property type="match status" value="1"/>
</dbReference>